<dbReference type="PANTHER" id="PTHR47356">
    <property type="entry name" value="FAD-DEPENDENT MONOOXYGENASE ASQG-RELATED"/>
    <property type="match status" value="1"/>
</dbReference>
<dbReference type="Gene3D" id="3.50.50.60">
    <property type="entry name" value="FAD/NAD(P)-binding domain"/>
    <property type="match status" value="1"/>
</dbReference>
<dbReference type="PANTHER" id="PTHR47356:SF2">
    <property type="entry name" value="FAD-BINDING DOMAIN-CONTAINING PROTEIN-RELATED"/>
    <property type="match status" value="1"/>
</dbReference>
<organism evidence="8 9">
    <name type="scientific">Pseudomassariella vexata</name>
    <dbReference type="NCBI Taxonomy" id="1141098"/>
    <lineage>
        <taxon>Eukaryota</taxon>
        <taxon>Fungi</taxon>
        <taxon>Dikarya</taxon>
        <taxon>Ascomycota</taxon>
        <taxon>Pezizomycotina</taxon>
        <taxon>Sordariomycetes</taxon>
        <taxon>Xylariomycetidae</taxon>
        <taxon>Amphisphaeriales</taxon>
        <taxon>Pseudomassariaceae</taxon>
        <taxon>Pseudomassariella</taxon>
    </lineage>
</organism>
<keyword evidence="4" id="KW-0285">Flavoprotein</keyword>
<evidence type="ECO:0000259" key="7">
    <source>
        <dbReference type="Pfam" id="PF01494"/>
    </source>
</evidence>
<keyword evidence="9" id="KW-1185">Reference proteome</keyword>
<keyword evidence="6" id="KW-0560">Oxidoreductase</keyword>
<proteinExistence type="inferred from homology"/>
<evidence type="ECO:0000256" key="4">
    <source>
        <dbReference type="ARBA" id="ARBA00022630"/>
    </source>
</evidence>
<dbReference type="InterPro" id="IPR002938">
    <property type="entry name" value="FAD-bd"/>
</dbReference>
<comment type="pathway">
    <text evidence="2">Secondary metabolite biosynthesis.</text>
</comment>
<comment type="cofactor">
    <cofactor evidence="1">
        <name>FAD</name>
        <dbReference type="ChEBI" id="CHEBI:57692"/>
    </cofactor>
</comment>
<evidence type="ECO:0000256" key="2">
    <source>
        <dbReference type="ARBA" id="ARBA00005179"/>
    </source>
</evidence>
<evidence type="ECO:0000256" key="5">
    <source>
        <dbReference type="ARBA" id="ARBA00022827"/>
    </source>
</evidence>
<dbReference type="GO" id="GO:0004497">
    <property type="term" value="F:monooxygenase activity"/>
    <property type="evidence" value="ECO:0007669"/>
    <property type="project" value="InterPro"/>
</dbReference>
<name>A0A1Y2DF06_9PEZI</name>
<evidence type="ECO:0000256" key="3">
    <source>
        <dbReference type="ARBA" id="ARBA00007992"/>
    </source>
</evidence>
<evidence type="ECO:0000313" key="9">
    <source>
        <dbReference type="Proteomes" id="UP000193689"/>
    </source>
</evidence>
<dbReference type="EMBL" id="MCFJ01000018">
    <property type="protein sequence ID" value="ORY57848.1"/>
    <property type="molecule type" value="Genomic_DNA"/>
</dbReference>
<evidence type="ECO:0000313" key="8">
    <source>
        <dbReference type="EMBL" id="ORY57848.1"/>
    </source>
</evidence>
<dbReference type="STRING" id="1141098.A0A1Y2DF06"/>
<dbReference type="InterPro" id="IPR036188">
    <property type="entry name" value="FAD/NAD-bd_sf"/>
</dbReference>
<reference evidence="8 9" key="1">
    <citation type="submission" date="2016-07" db="EMBL/GenBank/DDBJ databases">
        <title>Pervasive Adenine N6-methylation of Active Genes in Fungi.</title>
        <authorList>
            <consortium name="DOE Joint Genome Institute"/>
            <person name="Mondo S.J."/>
            <person name="Dannebaum R.O."/>
            <person name="Kuo R.C."/>
            <person name="Labutti K."/>
            <person name="Haridas S."/>
            <person name="Kuo A."/>
            <person name="Salamov A."/>
            <person name="Ahrendt S.R."/>
            <person name="Lipzen A."/>
            <person name="Sullivan W."/>
            <person name="Andreopoulos W.B."/>
            <person name="Clum A."/>
            <person name="Lindquist E."/>
            <person name="Daum C."/>
            <person name="Ramamoorthy G.K."/>
            <person name="Gryganskyi A."/>
            <person name="Culley D."/>
            <person name="Magnuson J.K."/>
            <person name="James T.Y."/>
            <person name="O'Malley M.A."/>
            <person name="Stajich J.E."/>
            <person name="Spatafora J.W."/>
            <person name="Visel A."/>
            <person name="Grigoriev I.V."/>
        </authorList>
    </citation>
    <scope>NUCLEOTIDE SEQUENCE [LARGE SCALE GENOMIC DNA]</scope>
    <source>
        <strain evidence="8 9">CBS 129021</strain>
    </source>
</reference>
<dbReference type="GO" id="GO:0071949">
    <property type="term" value="F:FAD binding"/>
    <property type="evidence" value="ECO:0007669"/>
    <property type="project" value="InterPro"/>
</dbReference>
<accession>A0A1Y2DF06</accession>
<dbReference type="AlphaFoldDB" id="A0A1Y2DF06"/>
<dbReference type="OrthoDB" id="2431938at2759"/>
<gene>
    <name evidence="8" type="ORF">BCR38DRAFT_501483</name>
</gene>
<comment type="similarity">
    <text evidence="3">Belongs to the paxM FAD-dependent monooxygenase family.</text>
</comment>
<dbReference type="InterPro" id="IPR050562">
    <property type="entry name" value="FAD_mOase_fung"/>
</dbReference>
<sequence>MAGFKAIIIGGGPVGLYLAHAFQASGIEYALFEQHDAIPPITSFGIFFWPQAIRLFHQLGLLDKLQSIGVSMEKTIHRLFDGTYLNKTTDYALLSKLHGYEMLLFDRGSFAQLLLDNLHDHQTRVKTGKRLNKIISNPDGVKVEFSDGSSQQESIVIGCDGIWSTVRQIMRRMVPKELFPANPFTASYRGVFGRAPTLKGFKPGHLINIHGNGRDLQLVTSDKETHVITYEKIETTNEQRNFSEKGTEEYVTPLLDIPVADGVVFGDLWKNRHAEGILGMWHWDRVVLVGDSAHKMMPHQGTEANNGIESAASLTNNLAALLRYRPEPKNHDLRRAFAAYQSEREGPASIWANMARFSLDRTTQNEGPFLDAVRVIDERIPPLVAASVRLNTILFENEKQGTLPWSYKRDGRNPSKTPTPKL</sequence>
<keyword evidence="5" id="KW-0274">FAD</keyword>
<dbReference type="Pfam" id="PF01494">
    <property type="entry name" value="FAD_binding_3"/>
    <property type="match status" value="1"/>
</dbReference>
<dbReference type="RefSeq" id="XP_040710977.1">
    <property type="nucleotide sequence ID" value="XM_040864842.1"/>
</dbReference>
<comment type="caution">
    <text evidence="8">The sequence shown here is derived from an EMBL/GenBank/DDBJ whole genome shotgun (WGS) entry which is preliminary data.</text>
</comment>
<feature type="domain" description="FAD-binding" evidence="7">
    <location>
        <begin position="6"/>
        <end position="326"/>
    </location>
</feature>
<dbReference type="Proteomes" id="UP000193689">
    <property type="component" value="Unassembled WGS sequence"/>
</dbReference>
<dbReference type="GeneID" id="63781054"/>
<dbReference type="PRINTS" id="PR00420">
    <property type="entry name" value="RNGMNOXGNASE"/>
</dbReference>
<evidence type="ECO:0000256" key="6">
    <source>
        <dbReference type="ARBA" id="ARBA00023002"/>
    </source>
</evidence>
<evidence type="ECO:0000256" key="1">
    <source>
        <dbReference type="ARBA" id="ARBA00001974"/>
    </source>
</evidence>
<dbReference type="SUPFAM" id="SSF51905">
    <property type="entry name" value="FAD/NAD(P)-binding domain"/>
    <property type="match status" value="1"/>
</dbReference>
<protein>
    <recommendedName>
        <fullName evidence="7">FAD-binding domain-containing protein</fullName>
    </recommendedName>
</protein>
<dbReference type="InParanoid" id="A0A1Y2DF06"/>